<keyword evidence="2" id="KW-1185">Reference proteome</keyword>
<dbReference type="Proteomes" id="UP001190700">
    <property type="component" value="Unassembled WGS sequence"/>
</dbReference>
<organism evidence="1 2">
    <name type="scientific">Cymbomonas tetramitiformis</name>
    <dbReference type="NCBI Taxonomy" id="36881"/>
    <lineage>
        <taxon>Eukaryota</taxon>
        <taxon>Viridiplantae</taxon>
        <taxon>Chlorophyta</taxon>
        <taxon>Pyramimonadophyceae</taxon>
        <taxon>Pyramimonadales</taxon>
        <taxon>Pyramimonadaceae</taxon>
        <taxon>Cymbomonas</taxon>
    </lineage>
</organism>
<gene>
    <name evidence="1" type="ORF">CYMTET_5787</name>
</gene>
<reference evidence="1 2" key="1">
    <citation type="journal article" date="2015" name="Genome Biol. Evol.">
        <title>Comparative Genomics of a Bacterivorous Green Alga Reveals Evolutionary Causalities and Consequences of Phago-Mixotrophic Mode of Nutrition.</title>
        <authorList>
            <person name="Burns J.A."/>
            <person name="Paasch A."/>
            <person name="Narechania A."/>
            <person name="Kim E."/>
        </authorList>
    </citation>
    <scope>NUCLEOTIDE SEQUENCE [LARGE SCALE GENOMIC DNA]</scope>
    <source>
        <strain evidence="1 2">PLY_AMNH</strain>
    </source>
</reference>
<evidence type="ECO:0000313" key="1">
    <source>
        <dbReference type="EMBL" id="KAK3286661.1"/>
    </source>
</evidence>
<proteinExistence type="predicted"/>
<protein>
    <submittedName>
        <fullName evidence="1">Uncharacterized protein</fullName>
    </submittedName>
</protein>
<accession>A0AAE0GYX7</accession>
<name>A0AAE0GYX7_9CHLO</name>
<dbReference type="AlphaFoldDB" id="A0AAE0GYX7"/>
<dbReference type="EMBL" id="LGRX02001211">
    <property type="protein sequence ID" value="KAK3286661.1"/>
    <property type="molecule type" value="Genomic_DNA"/>
</dbReference>
<sequence length="271" mass="30482">MCAGLEMLLRNGVKVNMYLYQDVSEHSKRVAKVRCAEMVRRYPAQLNEERSAVIITPESVEKIVFPHIAQIMGQPVSFDAAQLGSYAHRLRAYWSNLHDKAQFDYLMKGVERPPNRWVTDVIGEGWDPREVWNSDRFPSYRCNVVGKPMMALPTIMTTQFSHAFRGDRAGTVMGKDDTGFIREVDLDKKSRAMGYSANVLRRSGLSDVELQAILGLAMDRRAMEALYAVSEEPWAKEAQPIHGGTAEEDLAVRAVEAVTIRSTGADNVRES</sequence>
<comment type="caution">
    <text evidence="1">The sequence shown here is derived from an EMBL/GenBank/DDBJ whole genome shotgun (WGS) entry which is preliminary data.</text>
</comment>
<evidence type="ECO:0000313" key="2">
    <source>
        <dbReference type="Proteomes" id="UP001190700"/>
    </source>
</evidence>